<evidence type="ECO:0000256" key="1">
    <source>
        <dbReference type="SAM" id="MobiDB-lite"/>
    </source>
</evidence>
<feature type="compositionally biased region" description="Basic and acidic residues" evidence="1">
    <location>
        <begin position="168"/>
        <end position="177"/>
    </location>
</feature>
<feature type="compositionally biased region" description="Low complexity" evidence="1">
    <location>
        <begin position="45"/>
        <end position="55"/>
    </location>
</feature>
<accession>A0A2N5SXD1</accession>
<protein>
    <submittedName>
        <fullName evidence="2">Uncharacterized protein</fullName>
    </submittedName>
</protein>
<name>A0A2N5SXD1_9BASI</name>
<dbReference type="EMBL" id="PGCI01000742">
    <property type="protein sequence ID" value="PLW17899.1"/>
    <property type="molecule type" value="Genomic_DNA"/>
</dbReference>
<proteinExistence type="predicted"/>
<evidence type="ECO:0000313" key="2">
    <source>
        <dbReference type="EMBL" id="PLW17899.1"/>
    </source>
</evidence>
<organism evidence="2 3">
    <name type="scientific">Puccinia coronata f. sp. avenae</name>
    <dbReference type="NCBI Taxonomy" id="200324"/>
    <lineage>
        <taxon>Eukaryota</taxon>
        <taxon>Fungi</taxon>
        <taxon>Dikarya</taxon>
        <taxon>Basidiomycota</taxon>
        <taxon>Pucciniomycotina</taxon>
        <taxon>Pucciniomycetes</taxon>
        <taxon>Pucciniales</taxon>
        <taxon>Pucciniaceae</taxon>
        <taxon>Puccinia</taxon>
    </lineage>
</organism>
<reference evidence="2 3" key="1">
    <citation type="submission" date="2017-11" db="EMBL/GenBank/DDBJ databases">
        <title>De novo assembly and phasing of dikaryotic genomes from two isolates of Puccinia coronata f. sp. avenae, the causal agent of oat crown rust.</title>
        <authorList>
            <person name="Miller M.E."/>
            <person name="Zhang Y."/>
            <person name="Omidvar V."/>
            <person name="Sperschneider J."/>
            <person name="Schwessinger B."/>
            <person name="Raley C."/>
            <person name="Palmer J.M."/>
            <person name="Garnica D."/>
            <person name="Upadhyaya N."/>
            <person name="Rathjen J."/>
            <person name="Taylor J.M."/>
            <person name="Park R.F."/>
            <person name="Dodds P.N."/>
            <person name="Hirsch C.D."/>
            <person name="Kianian S.F."/>
            <person name="Figueroa M."/>
        </authorList>
    </citation>
    <scope>NUCLEOTIDE SEQUENCE [LARGE SCALE GENOMIC DNA]</scope>
    <source>
        <strain evidence="2">12SD80</strain>
    </source>
</reference>
<dbReference type="AlphaFoldDB" id="A0A2N5SXD1"/>
<feature type="compositionally biased region" description="Pro residues" evidence="1">
    <location>
        <begin position="56"/>
        <end position="68"/>
    </location>
</feature>
<gene>
    <name evidence="2" type="ORF">PCASD_17137</name>
</gene>
<feature type="region of interest" description="Disordered" evidence="1">
    <location>
        <begin position="133"/>
        <end position="190"/>
    </location>
</feature>
<comment type="caution">
    <text evidence="2">The sequence shown here is derived from an EMBL/GenBank/DDBJ whole genome shotgun (WGS) entry which is preliminary data.</text>
</comment>
<feature type="compositionally biased region" description="Basic and acidic residues" evidence="1">
    <location>
        <begin position="31"/>
        <end position="44"/>
    </location>
</feature>
<feature type="region of interest" description="Disordered" evidence="1">
    <location>
        <begin position="14"/>
        <end position="72"/>
    </location>
</feature>
<sequence length="190" mass="21415">MILQMFMPIINARNAAYDEELEEPPARRRRRDSDRQRRSAHAREAQQPPAQAQPAAPAPQRPPVPPLDPLRNPILLDGRVHLPKLLFISKAGKEKTLQDLRASVLSVPTAHPSGPRHPRVFTLIGQNDSKLLAHRGSPRRPPQGVLNRRLSTLPLPTPAPIAQVGPSRQERPQRRTDPYAQSRHNRARRT</sequence>
<evidence type="ECO:0000313" key="3">
    <source>
        <dbReference type="Proteomes" id="UP000235392"/>
    </source>
</evidence>
<dbReference type="Proteomes" id="UP000235392">
    <property type="component" value="Unassembled WGS sequence"/>
</dbReference>